<feature type="domain" description="CoA carboxyltransferase C-terminal" evidence="3">
    <location>
        <begin position="254"/>
        <end position="503"/>
    </location>
</feature>
<dbReference type="Pfam" id="PF01039">
    <property type="entry name" value="Carboxyl_trans"/>
    <property type="match status" value="1"/>
</dbReference>
<evidence type="ECO:0000256" key="1">
    <source>
        <dbReference type="ARBA" id="ARBA00022679"/>
    </source>
</evidence>
<accession>A0A9X2IFW2</accession>
<dbReference type="InterPro" id="IPR000438">
    <property type="entry name" value="Acetyl_CoA_COase_Trfase_b_su"/>
</dbReference>
<sequence length="509" mass="53026">MTTTAPPENEAAAGARPAKRRRLGARDLLEANLDAGSWVSWDRPLTAADYPGADDAYLAELAAAAEKAGTDESVITGRGRIRGHDVALVVGEFRFLGGSIGRAAGERIVSAVRRATAERLPLIAATASGGTRMQEGTPAFVRMVDISRAVVDHKAAALPYLVYLRHPTTGGVFASWGSLGHVSVAEPGALIGFLGPVVYEALQGKPFPQGVQVAENLVRRGIVDAVVENDDLAEVAARSLALLKDRLGGLDDVPASRAVAARDAEGTPGVAADAWSAIELTRRPDRPGVRDLLRHTAADVVPLNGTQAGESEEALLTVLASLGGTTCVVLGQDRRAQMADRPLGPAALRSARRGMQIAQQLHKPLVCVIDTPGADLSADAEEGALASEIARCLADMVQLTVPTVSVLLGEGCGGGALALLPARRVVAAGNAWLSPLPPEGASTILFRTPDRAPEMARRQQVRAVDLAEAGVVHAVVPEEVPAHEDPVGFCRAITDEVRAQIAAQVLGGR</sequence>
<dbReference type="GO" id="GO:0003989">
    <property type="term" value="F:acetyl-CoA carboxylase activity"/>
    <property type="evidence" value="ECO:0007669"/>
    <property type="project" value="InterPro"/>
</dbReference>
<gene>
    <name evidence="4" type="ORF">M8330_14050</name>
</gene>
<dbReference type="PRINTS" id="PR01070">
    <property type="entry name" value="ACCCTRFRASEB"/>
</dbReference>
<evidence type="ECO:0000259" key="3">
    <source>
        <dbReference type="PROSITE" id="PS50989"/>
    </source>
</evidence>
<dbReference type="PROSITE" id="PS50980">
    <property type="entry name" value="COA_CT_NTER"/>
    <property type="match status" value="1"/>
</dbReference>
<reference evidence="4" key="1">
    <citation type="submission" date="2022-05" db="EMBL/GenBank/DDBJ databases">
        <authorList>
            <person name="Tuo L."/>
        </authorList>
    </citation>
    <scope>NUCLEOTIDE SEQUENCE</scope>
    <source>
        <strain evidence="4">BSK12Z-4</strain>
    </source>
</reference>
<proteinExistence type="predicted"/>
<dbReference type="RefSeq" id="WP_250827842.1">
    <property type="nucleotide sequence ID" value="NZ_JAMOIL010000017.1"/>
</dbReference>
<dbReference type="Gene3D" id="3.90.226.10">
    <property type="entry name" value="2-enoyl-CoA Hydratase, Chain A, domain 1"/>
    <property type="match status" value="2"/>
</dbReference>
<dbReference type="AlphaFoldDB" id="A0A9X2IFW2"/>
<name>A0A9X2IFW2_9ACTN</name>
<evidence type="ECO:0000259" key="2">
    <source>
        <dbReference type="PROSITE" id="PS50980"/>
    </source>
</evidence>
<dbReference type="Proteomes" id="UP001139485">
    <property type="component" value="Unassembled WGS sequence"/>
</dbReference>
<dbReference type="InterPro" id="IPR011763">
    <property type="entry name" value="COA_CT_C"/>
</dbReference>
<protein>
    <submittedName>
        <fullName evidence="4">Acetyl-CoA carboxylase carboxyltransferase subunit alpha/beta</fullName>
    </submittedName>
</protein>
<dbReference type="GO" id="GO:0016740">
    <property type="term" value="F:transferase activity"/>
    <property type="evidence" value="ECO:0007669"/>
    <property type="project" value="UniProtKB-KW"/>
</dbReference>
<dbReference type="GO" id="GO:0009317">
    <property type="term" value="C:acetyl-CoA carboxylase complex"/>
    <property type="evidence" value="ECO:0007669"/>
    <property type="project" value="InterPro"/>
</dbReference>
<organism evidence="4 5">
    <name type="scientific">Nocardioides bruguierae</name>
    <dbReference type="NCBI Taxonomy" id="2945102"/>
    <lineage>
        <taxon>Bacteria</taxon>
        <taxon>Bacillati</taxon>
        <taxon>Actinomycetota</taxon>
        <taxon>Actinomycetes</taxon>
        <taxon>Propionibacteriales</taxon>
        <taxon>Nocardioidaceae</taxon>
        <taxon>Nocardioides</taxon>
    </lineage>
</organism>
<dbReference type="InterPro" id="IPR029045">
    <property type="entry name" value="ClpP/crotonase-like_dom_sf"/>
</dbReference>
<evidence type="ECO:0000313" key="5">
    <source>
        <dbReference type="Proteomes" id="UP001139485"/>
    </source>
</evidence>
<keyword evidence="5" id="KW-1185">Reference proteome</keyword>
<dbReference type="EMBL" id="JAMOIL010000017">
    <property type="protein sequence ID" value="MCM0621413.1"/>
    <property type="molecule type" value="Genomic_DNA"/>
</dbReference>
<dbReference type="GO" id="GO:2001295">
    <property type="term" value="P:malonyl-CoA biosynthetic process"/>
    <property type="evidence" value="ECO:0007669"/>
    <property type="project" value="TreeGrafter"/>
</dbReference>
<feature type="domain" description="CoA carboxyltransferase N-terminal" evidence="2">
    <location>
        <begin position="1"/>
        <end position="258"/>
    </location>
</feature>
<comment type="caution">
    <text evidence="4">The sequence shown here is derived from an EMBL/GenBank/DDBJ whole genome shotgun (WGS) entry which is preliminary data.</text>
</comment>
<dbReference type="PANTHER" id="PTHR42995:SF5">
    <property type="entry name" value="ACETYL-COENZYME A CARBOXYLASE CARBOXYL TRANSFERASE SUBUNIT BETA, CHLOROPLASTIC"/>
    <property type="match status" value="1"/>
</dbReference>
<dbReference type="SUPFAM" id="SSF52096">
    <property type="entry name" value="ClpP/crotonase"/>
    <property type="match status" value="2"/>
</dbReference>
<dbReference type="GO" id="GO:0006633">
    <property type="term" value="P:fatty acid biosynthetic process"/>
    <property type="evidence" value="ECO:0007669"/>
    <property type="project" value="InterPro"/>
</dbReference>
<dbReference type="PANTHER" id="PTHR42995">
    <property type="entry name" value="ACETYL-COENZYME A CARBOXYLASE CARBOXYL TRANSFERASE SUBUNIT BETA, CHLOROPLASTIC"/>
    <property type="match status" value="1"/>
</dbReference>
<dbReference type="InterPro" id="IPR011762">
    <property type="entry name" value="COA_CT_N"/>
</dbReference>
<dbReference type="InterPro" id="IPR034733">
    <property type="entry name" value="AcCoA_carboxyl_beta"/>
</dbReference>
<keyword evidence="1" id="KW-0808">Transferase</keyword>
<dbReference type="PROSITE" id="PS50989">
    <property type="entry name" value="COA_CT_CTER"/>
    <property type="match status" value="1"/>
</dbReference>
<evidence type="ECO:0000313" key="4">
    <source>
        <dbReference type="EMBL" id="MCM0621413.1"/>
    </source>
</evidence>